<accession>A0AAV2TCX4</accession>
<feature type="region of interest" description="Disordered" evidence="1">
    <location>
        <begin position="267"/>
        <end position="298"/>
    </location>
</feature>
<dbReference type="AlphaFoldDB" id="A0AAV2TCX4"/>
<keyword evidence="2" id="KW-0812">Transmembrane</keyword>
<comment type="caution">
    <text evidence="3">The sequence shown here is derived from an EMBL/GenBank/DDBJ whole genome shotgun (WGS) entry which is preliminary data.</text>
</comment>
<proteinExistence type="predicted"/>
<feature type="transmembrane region" description="Helical" evidence="2">
    <location>
        <begin position="39"/>
        <end position="62"/>
    </location>
</feature>
<name>A0AAV2TCX4_CALDB</name>
<protein>
    <submittedName>
        <fullName evidence="3">Uncharacterized protein</fullName>
    </submittedName>
</protein>
<feature type="region of interest" description="Disordered" evidence="1">
    <location>
        <begin position="102"/>
        <end position="140"/>
    </location>
</feature>
<evidence type="ECO:0000256" key="1">
    <source>
        <dbReference type="SAM" id="MobiDB-lite"/>
    </source>
</evidence>
<organism evidence="3 4">
    <name type="scientific">Calicophoron daubneyi</name>
    <name type="common">Rumen fluke</name>
    <name type="synonym">Paramphistomum daubneyi</name>
    <dbReference type="NCBI Taxonomy" id="300641"/>
    <lineage>
        <taxon>Eukaryota</taxon>
        <taxon>Metazoa</taxon>
        <taxon>Spiralia</taxon>
        <taxon>Lophotrochozoa</taxon>
        <taxon>Platyhelminthes</taxon>
        <taxon>Trematoda</taxon>
        <taxon>Digenea</taxon>
        <taxon>Plagiorchiida</taxon>
        <taxon>Pronocephalata</taxon>
        <taxon>Paramphistomoidea</taxon>
        <taxon>Paramphistomidae</taxon>
        <taxon>Calicophoron</taxon>
    </lineage>
</organism>
<evidence type="ECO:0000313" key="4">
    <source>
        <dbReference type="Proteomes" id="UP001497525"/>
    </source>
</evidence>
<keyword evidence="2" id="KW-0472">Membrane</keyword>
<dbReference type="Proteomes" id="UP001497525">
    <property type="component" value="Unassembled WGS sequence"/>
</dbReference>
<dbReference type="EMBL" id="CAXLJL010000212">
    <property type="protein sequence ID" value="CAL5134560.1"/>
    <property type="molecule type" value="Genomic_DNA"/>
</dbReference>
<feature type="compositionally biased region" description="Polar residues" evidence="1">
    <location>
        <begin position="278"/>
        <end position="287"/>
    </location>
</feature>
<reference evidence="3" key="1">
    <citation type="submission" date="2024-06" db="EMBL/GenBank/DDBJ databases">
        <authorList>
            <person name="Liu X."/>
            <person name="Lenzi L."/>
            <person name="Haldenby T S."/>
            <person name="Uol C."/>
        </authorList>
    </citation>
    <scope>NUCLEOTIDE SEQUENCE</scope>
</reference>
<evidence type="ECO:0000256" key="2">
    <source>
        <dbReference type="SAM" id="Phobius"/>
    </source>
</evidence>
<keyword evidence="2" id="KW-1133">Transmembrane helix</keyword>
<feature type="transmembrane region" description="Helical" evidence="2">
    <location>
        <begin position="7"/>
        <end position="33"/>
    </location>
</feature>
<gene>
    <name evidence="3" type="ORF">CDAUBV1_LOCUS8282</name>
</gene>
<sequence>MKGPQEPLLFIVIPVEDILAHLVILSGIGHVYIKANRLFIVIAVEDILAHLVILNGIGLVYIKSPKPRSARFVDIGLKENVIYTFTCPTYIKVIGVRRESQGSNDQKNLAARNPRRLLLPRPGSTENQKKSETKNRNTPPVRLSVPAIFAFAAIPMVTIRMEDETGGQIGHAVDVPTNSPSRIPDNNEISQSGVRSTELSALPIGAALQAVLSNVFFAPNPETNSTFSSQSTKPAKCEDVAIRPDVDEPSVCRAKCEDIAIRPGAEDPCVYRVPTPASLASQSTTRSSPKRIKQEPSG</sequence>
<feature type="compositionally biased region" description="Low complexity" evidence="1">
    <location>
        <begin position="108"/>
        <end position="122"/>
    </location>
</feature>
<evidence type="ECO:0000313" key="3">
    <source>
        <dbReference type="EMBL" id="CAL5134560.1"/>
    </source>
</evidence>